<evidence type="ECO:0000256" key="3">
    <source>
        <dbReference type="ARBA" id="ARBA00022946"/>
    </source>
</evidence>
<proteinExistence type="predicted"/>
<evidence type="ECO:0000256" key="8">
    <source>
        <dbReference type="ARBA" id="ARBA00042704"/>
    </source>
</evidence>
<dbReference type="PANTHER" id="PTHR16138:SF7">
    <property type="entry name" value="PALMITOYL-PROTEIN THIOESTERASE ABHD10, MITOCHONDRIAL"/>
    <property type="match status" value="1"/>
</dbReference>
<evidence type="ECO:0000313" key="13">
    <source>
        <dbReference type="EMBL" id="MBB4005434.1"/>
    </source>
</evidence>
<gene>
    <name evidence="13" type="ORF">GGR03_004533</name>
</gene>
<dbReference type="SUPFAM" id="SSF53474">
    <property type="entry name" value="alpha/beta-Hydrolases"/>
    <property type="match status" value="1"/>
</dbReference>
<keyword evidence="3" id="KW-0809">Transit peptide</keyword>
<dbReference type="InterPro" id="IPR029058">
    <property type="entry name" value="AB_hydrolase_fold"/>
</dbReference>
<organism evidence="13 14">
    <name type="scientific">Aurantimonas endophytica</name>
    <dbReference type="NCBI Taxonomy" id="1522175"/>
    <lineage>
        <taxon>Bacteria</taxon>
        <taxon>Pseudomonadati</taxon>
        <taxon>Pseudomonadota</taxon>
        <taxon>Alphaproteobacteria</taxon>
        <taxon>Hyphomicrobiales</taxon>
        <taxon>Aurantimonadaceae</taxon>
        <taxon>Aurantimonas</taxon>
    </lineage>
</organism>
<dbReference type="Pfam" id="PF12697">
    <property type="entry name" value="Abhydrolase_6"/>
    <property type="match status" value="1"/>
</dbReference>
<evidence type="ECO:0000256" key="2">
    <source>
        <dbReference type="ARBA" id="ARBA00022801"/>
    </source>
</evidence>
<keyword evidence="14" id="KW-1185">Reference proteome</keyword>
<accession>A0A7W6MRX0</accession>
<dbReference type="GO" id="GO:0102390">
    <property type="term" value="F:mycophenolic acid acyl-glucuronide esterase activity"/>
    <property type="evidence" value="ECO:0007669"/>
    <property type="project" value="UniProtKB-EC"/>
</dbReference>
<dbReference type="AlphaFoldDB" id="A0A7W6MRX0"/>
<dbReference type="PANTHER" id="PTHR16138">
    <property type="entry name" value="MYCOPHENOLIC ACID ACYL-GLUCURONIDE ESTERASE, MITOCHONDRIAL"/>
    <property type="match status" value="1"/>
</dbReference>
<evidence type="ECO:0000256" key="4">
    <source>
        <dbReference type="ARBA" id="ARBA00039132"/>
    </source>
</evidence>
<dbReference type="EC" id="3.1.1.93" evidence="4"/>
<dbReference type="EMBL" id="JACIEM010000006">
    <property type="protein sequence ID" value="MBB4005434.1"/>
    <property type="molecule type" value="Genomic_DNA"/>
</dbReference>
<evidence type="ECO:0000259" key="12">
    <source>
        <dbReference type="Pfam" id="PF12697"/>
    </source>
</evidence>
<feature type="domain" description="AB hydrolase-1" evidence="12">
    <location>
        <begin position="51"/>
        <end position="269"/>
    </location>
</feature>
<dbReference type="EC" id="3.1.2.22" evidence="1"/>
<evidence type="ECO:0000256" key="9">
    <source>
        <dbReference type="ARBA" id="ARBA00046047"/>
    </source>
</evidence>
<comment type="catalytic activity">
    <reaction evidence="11">
        <text>mycophenolic acid O-acyl-beta-D-glucuronide + H2O = mycophenolate + D-glucuronate + H(+)</text>
        <dbReference type="Rhea" id="RHEA:34179"/>
        <dbReference type="ChEBI" id="CHEBI:15377"/>
        <dbReference type="ChEBI" id="CHEBI:15378"/>
        <dbReference type="ChEBI" id="CHEBI:58720"/>
        <dbReference type="ChEBI" id="CHEBI:62932"/>
        <dbReference type="ChEBI" id="CHEBI:66982"/>
        <dbReference type="EC" id="3.1.1.93"/>
    </reaction>
    <physiologicalReaction direction="left-to-right" evidence="11">
        <dbReference type="Rhea" id="RHEA:34180"/>
    </physiologicalReaction>
</comment>
<dbReference type="Gene3D" id="3.40.50.1820">
    <property type="entry name" value="alpha/beta hydrolase"/>
    <property type="match status" value="1"/>
</dbReference>
<evidence type="ECO:0000256" key="1">
    <source>
        <dbReference type="ARBA" id="ARBA00012423"/>
    </source>
</evidence>
<comment type="caution">
    <text evidence="13">The sequence shown here is derived from an EMBL/GenBank/DDBJ whole genome shotgun (WGS) entry which is preliminary data.</text>
</comment>
<dbReference type="Proteomes" id="UP000588647">
    <property type="component" value="Unassembled WGS sequence"/>
</dbReference>
<keyword evidence="2" id="KW-0378">Hydrolase</keyword>
<reference evidence="13 14" key="1">
    <citation type="submission" date="2020-08" db="EMBL/GenBank/DDBJ databases">
        <title>Genomic Encyclopedia of Type Strains, Phase IV (KMG-IV): sequencing the most valuable type-strain genomes for metagenomic binning, comparative biology and taxonomic classification.</title>
        <authorList>
            <person name="Goeker M."/>
        </authorList>
    </citation>
    <scope>NUCLEOTIDE SEQUENCE [LARGE SCALE GENOMIC DNA]</scope>
    <source>
        <strain evidence="13 14">DSM 103570</strain>
    </source>
</reference>
<evidence type="ECO:0000256" key="7">
    <source>
        <dbReference type="ARBA" id="ARBA00042645"/>
    </source>
</evidence>
<evidence type="ECO:0000256" key="10">
    <source>
        <dbReference type="ARBA" id="ARBA00047409"/>
    </source>
</evidence>
<comment type="function">
    <text evidence="9">Acts as an acyl-protein thioesterase that hydrolyzes fatty acids from acylated residues in proteins. Regulates the mitochondrial S-depalmitoylation of the nucleophilic active site residue of peroxiredoxin-5/PRDX5, a key antioxidant protein, therefore modulating mitochondrial antioxidant ability. Also catalyzes the deglucuronidation of mycophenolic acid acyl-glucuronide, an active metabolite of the immunosuppressant drug mycophenolate.</text>
</comment>
<evidence type="ECO:0000256" key="6">
    <source>
        <dbReference type="ARBA" id="ARBA00041520"/>
    </source>
</evidence>
<protein>
    <recommendedName>
        <fullName evidence="5">Palmitoyl-protein thioesterase ABHD10, mitochondrial</fullName>
        <ecNumber evidence="4">3.1.1.93</ecNumber>
        <ecNumber evidence="1">3.1.2.22</ecNumber>
    </recommendedName>
    <alternativeName>
        <fullName evidence="7">Acyl-protein thioesterase ABHD10</fullName>
    </alternativeName>
    <alternativeName>
        <fullName evidence="8">Alpha/beta hydrolase domain-containing protein 10</fullName>
    </alternativeName>
    <alternativeName>
        <fullName evidence="6">Mycophenolic acid acyl-glucuronide esterase, mitochondrial</fullName>
    </alternativeName>
</protein>
<sequence length="272" mass="29013">MDIAPERPGSLVVGSGEAARRIAYKRRDGEAPALVWLGGFRSDMRGTKAEHLSGLAGEKGLAFCRFDYSGHGESGGRFEDGTISRWVEDAAAVIAEAVDGPAILVGSSMGAWIALRLVQQARAVRGGTEIVGLLLLAPAPDFTRRLMEPKLTVAQRRELAEKGFLAEPSAYSDEPTIYTRALFEDGVANLVMDGPIETGCPVTIIQGMADPDVPFEHALGLVSHLPSDGVVVTLVRDGDHRLSRPRDLQLIERAALDLVTAARDAGHPPSTV</sequence>
<dbReference type="GO" id="GO:0008474">
    <property type="term" value="F:palmitoyl-(protein) hydrolase activity"/>
    <property type="evidence" value="ECO:0007669"/>
    <property type="project" value="UniProtKB-EC"/>
</dbReference>
<name>A0A7W6MRX0_9HYPH</name>
<dbReference type="InterPro" id="IPR052382">
    <property type="entry name" value="ABHD10_acyl-thioesterase"/>
</dbReference>
<evidence type="ECO:0000313" key="14">
    <source>
        <dbReference type="Proteomes" id="UP000588647"/>
    </source>
</evidence>
<evidence type="ECO:0000256" key="11">
    <source>
        <dbReference type="ARBA" id="ARBA00047972"/>
    </source>
</evidence>
<dbReference type="InterPro" id="IPR000073">
    <property type="entry name" value="AB_hydrolase_1"/>
</dbReference>
<evidence type="ECO:0000256" key="5">
    <source>
        <dbReference type="ARBA" id="ARBA00039314"/>
    </source>
</evidence>
<comment type="catalytic activity">
    <reaction evidence="10">
        <text>S-hexadecanoyl-L-cysteinyl-[protein] + H2O = L-cysteinyl-[protein] + hexadecanoate + H(+)</text>
        <dbReference type="Rhea" id="RHEA:19233"/>
        <dbReference type="Rhea" id="RHEA-COMP:10131"/>
        <dbReference type="Rhea" id="RHEA-COMP:11032"/>
        <dbReference type="ChEBI" id="CHEBI:7896"/>
        <dbReference type="ChEBI" id="CHEBI:15377"/>
        <dbReference type="ChEBI" id="CHEBI:15378"/>
        <dbReference type="ChEBI" id="CHEBI:29950"/>
        <dbReference type="ChEBI" id="CHEBI:74151"/>
        <dbReference type="EC" id="3.1.2.22"/>
    </reaction>
    <physiologicalReaction direction="left-to-right" evidence="10">
        <dbReference type="Rhea" id="RHEA:19234"/>
    </physiologicalReaction>
</comment>